<accession>A0A839N4R8</accession>
<keyword evidence="1" id="KW-1133">Transmembrane helix</keyword>
<dbReference type="EMBL" id="JACHVQ010000001">
    <property type="protein sequence ID" value="MBB2890215.1"/>
    <property type="molecule type" value="Genomic_DNA"/>
</dbReference>
<proteinExistence type="predicted"/>
<keyword evidence="1" id="KW-0812">Transmembrane</keyword>
<feature type="transmembrane region" description="Helical" evidence="1">
    <location>
        <begin position="120"/>
        <end position="137"/>
    </location>
</feature>
<evidence type="ECO:0000313" key="4">
    <source>
        <dbReference type="Proteomes" id="UP000559182"/>
    </source>
</evidence>
<keyword evidence="4" id="KW-1185">Reference proteome</keyword>
<organism evidence="3 4">
    <name type="scientific">Flexivirga oryzae</name>
    <dbReference type="NCBI Taxonomy" id="1794944"/>
    <lineage>
        <taxon>Bacteria</taxon>
        <taxon>Bacillati</taxon>
        <taxon>Actinomycetota</taxon>
        <taxon>Actinomycetes</taxon>
        <taxon>Micrococcales</taxon>
        <taxon>Dermacoccaceae</taxon>
        <taxon>Flexivirga</taxon>
    </lineage>
</organism>
<sequence>MLLANVSSLGLDGNRVGGQGLAFANLQFSGSAASGGTASVALTSAGANAFAGFYTAGEAMDSLTLSFTGARSASTKQVCQNADGETVPGGGSGGAAGGASVNTGGYTPSGAGGSGHAADFGLAGAGSAVLALLMVALRRRQLARR</sequence>
<evidence type="ECO:0000313" key="3">
    <source>
        <dbReference type="EMBL" id="MBB2890215.1"/>
    </source>
</evidence>
<dbReference type="Proteomes" id="UP000559182">
    <property type="component" value="Unassembled WGS sequence"/>
</dbReference>
<evidence type="ECO:0000259" key="2">
    <source>
        <dbReference type="Pfam" id="PF04213"/>
    </source>
</evidence>
<dbReference type="AlphaFoldDB" id="A0A839N4R8"/>
<protein>
    <recommendedName>
        <fullName evidence="2">Htaa domain-containing protein</fullName>
    </recommendedName>
</protein>
<feature type="domain" description="Htaa" evidence="2">
    <location>
        <begin position="2"/>
        <end position="66"/>
    </location>
</feature>
<evidence type="ECO:0000256" key="1">
    <source>
        <dbReference type="SAM" id="Phobius"/>
    </source>
</evidence>
<dbReference type="InterPro" id="IPR007331">
    <property type="entry name" value="Htaa"/>
</dbReference>
<gene>
    <name evidence="3" type="ORF">FHU39_000199</name>
</gene>
<keyword evidence="1" id="KW-0472">Membrane</keyword>
<reference evidence="3 4" key="1">
    <citation type="submission" date="2020-08" db="EMBL/GenBank/DDBJ databases">
        <title>Sequencing the genomes of 1000 actinobacteria strains.</title>
        <authorList>
            <person name="Klenk H.-P."/>
        </authorList>
    </citation>
    <scope>NUCLEOTIDE SEQUENCE [LARGE SCALE GENOMIC DNA]</scope>
    <source>
        <strain evidence="3 4">DSM 105369</strain>
    </source>
</reference>
<comment type="caution">
    <text evidence="3">The sequence shown here is derived from an EMBL/GenBank/DDBJ whole genome shotgun (WGS) entry which is preliminary data.</text>
</comment>
<name>A0A839N4R8_9MICO</name>
<dbReference type="Pfam" id="PF04213">
    <property type="entry name" value="HtaA"/>
    <property type="match status" value="1"/>
</dbReference>